<gene>
    <name evidence="1" type="ordered locus">SYNW1061</name>
</gene>
<organism evidence="1 2">
    <name type="scientific">Parasynechococcus marenigrum (strain WH8102)</name>
    <dbReference type="NCBI Taxonomy" id="84588"/>
    <lineage>
        <taxon>Bacteria</taxon>
        <taxon>Bacillati</taxon>
        <taxon>Cyanobacteriota</taxon>
        <taxon>Cyanophyceae</taxon>
        <taxon>Synechococcales</taxon>
        <taxon>Prochlorococcaceae</taxon>
        <taxon>Parasynechococcus</taxon>
        <taxon>Parasynechococcus marenigrum</taxon>
    </lineage>
</organism>
<proteinExistence type="predicted"/>
<evidence type="ECO:0000313" key="2">
    <source>
        <dbReference type="Proteomes" id="UP000001422"/>
    </source>
</evidence>
<dbReference type="EMBL" id="BX569692">
    <property type="protein sequence ID" value="CAE07576.1"/>
    <property type="molecule type" value="Genomic_DNA"/>
</dbReference>
<reference evidence="1 2" key="1">
    <citation type="journal article" date="2003" name="Nature">
        <title>The genome of a motile marine Synechococcus.</title>
        <authorList>
            <person name="Palenik B."/>
            <person name="Brahamsha B."/>
            <person name="Larimer F."/>
            <person name="Land M."/>
            <person name="Hauser L."/>
            <person name="Chain P."/>
            <person name="Lamerdin J."/>
            <person name="Regala W."/>
            <person name="Allen E.A."/>
            <person name="McCarren J."/>
            <person name="Paulsen I."/>
            <person name="Dufresne A."/>
            <person name="Partensky F."/>
            <person name="Webb E."/>
            <person name="Waterbury J."/>
        </authorList>
    </citation>
    <scope>NUCLEOTIDE SEQUENCE [LARGE SCALE GENOMIC DNA]</scope>
    <source>
        <strain evidence="1 2">WH8102</strain>
    </source>
</reference>
<evidence type="ECO:0000313" key="1">
    <source>
        <dbReference type="EMBL" id="CAE07576.1"/>
    </source>
</evidence>
<sequence>MAIIKCDVCAYPFSNKQDPRCSKCHPKITPPSKPKNPYALPMKQQLILGPIVGIVVGLMFAACEGNRPGRATTACMLRARAQAIAAGNPNYTHAKEVSPTRAMLVFRKDGRTRNTNFFCDSLVTDREA</sequence>
<dbReference type="AlphaFoldDB" id="Q7U7C4"/>
<dbReference type="Proteomes" id="UP000001422">
    <property type="component" value="Chromosome"/>
</dbReference>
<protein>
    <submittedName>
        <fullName evidence="1">Uncharacterized protein</fullName>
    </submittedName>
</protein>
<accession>Q7U7C4</accession>
<name>Q7U7C4_PARMW</name>
<keyword evidence="2" id="KW-1185">Reference proteome</keyword>
<dbReference type="KEGG" id="syw:SYNW1061"/>
<dbReference type="HOGENOM" id="CLU_1958501_0_0_3"/>